<gene>
    <name evidence="2" type="ORF">CNECB9_2200031</name>
</gene>
<accession>A0A1K0ICP9</accession>
<evidence type="ECO:0000256" key="1">
    <source>
        <dbReference type="SAM" id="MobiDB-lite"/>
    </source>
</evidence>
<name>A0A1K0ICP9_CUPNE</name>
<reference evidence="2" key="1">
    <citation type="submission" date="2016-09" db="EMBL/GenBank/DDBJ databases">
        <authorList>
            <person name="Capua I."/>
            <person name="De Benedictis P."/>
            <person name="Joannis T."/>
            <person name="Lombin L.H."/>
            <person name="Cattoli G."/>
        </authorList>
    </citation>
    <scope>NUCLEOTIDE SEQUENCE</scope>
    <source>
        <strain evidence="2">B9</strain>
    </source>
</reference>
<evidence type="ECO:0008006" key="3">
    <source>
        <dbReference type="Google" id="ProtNLM"/>
    </source>
</evidence>
<dbReference type="AlphaFoldDB" id="A0A1K0ICP9"/>
<feature type="region of interest" description="Disordered" evidence="1">
    <location>
        <begin position="24"/>
        <end position="47"/>
    </location>
</feature>
<evidence type="ECO:0000313" key="2">
    <source>
        <dbReference type="EMBL" id="SCU75074.1"/>
    </source>
</evidence>
<organism evidence="2">
    <name type="scientific">Cupriavidus necator</name>
    <name type="common">Alcaligenes eutrophus</name>
    <name type="synonym">Ralstonia eutropha</name>
    <dbReference type="NCBI Taxonomy" id="106590"/>
    <lineage>
        <taxon>Bacteria</taxon>
        <taxon>Pseudomonadati</taxon>
        <taxon>Pseudomonadota</taxon>
        <taxon>Betaproteobacteria</taxon>
        <taxon>Burkholderiales</taxon>
        <taxon>Burkholderiaceae</taxon>
        <taxon>Cupriavidus</taxon>
    </lineage>
</organism>
<sequence>MTSTTPAPQEPTLAQKEAQLAENLAKIDRAQARRQAKAAPPPPSKAITLEDHILEATDDILRVSAGLQSFLTLLELQSDTIPQGIGLHALLLPLKQQLVDTADRLQALV</sequence>
<dbReference type="RefSeq" id="WP_340523149.1">
    <property type="nucleotide sequence ID" value="NZ_FMSH01000136.1"/>
</dbReference>
<proteinExistence type="predicted"/>
<dbReference type="EMBL" id="FMSH01000136">
    <property type="protein sequence ID" value="SCU75074.1"/>
    <property type="molecule type" value="Genomic_DNA"/>
</dbReference>
<protein>
    <recommendedName>
        <fullName evidence="3">DUF1484 family protein</fullName>
    </recommendedName>
</protein>
<dbReference type="Pfam" id="PF07363">
    <property type="entry name" value="DUF1484"/>
    <property type="match status" value="1"/>
</dbReference>
<dbReference type="InterPro" id="IPR009957">
    <property type="entry name" value="DUF1484"/>
</dbReference>